<accession>A0A8T8SD66</accession>
<dbReference type="InterPro" id="IPR010263">
    <property type="entry name" value="T6SS_TssK"/>
</dbReference>
<keyword evidence="2" id="KW-1185">Reference proteome</keyword>
<dbReference type="Proteomes" id="UP000077521">
    <property type="component" value="Unassembled WGS sequence"/>
</dbReference>
<reference evidence="1" key="2">
    <citation type="journal article" date="2019" name="IMA Fungus">
        <title>Genome sequencing and comparison of five Tilletia species to identify candidate genes for the detection of regulated species infecting wheat.</title>
        <authorList>
            <person name="Nguyen H.D.T."/>
            <person name="Sultana T."/>
            <person name="Kesanakurti P."/>
            <person name="Hambleton S."/>
        </authorList>
    </citation>
    <scope>NUCLEOTIDE SEQUENCE</scope>
    <source>
        <strain evidence="1">DAOMC 236416</strain>
    </source>
</reference>
<comment type="caution">
    <text evidence="1">The sequence shown here is derived from an EMBL/GenBank/DDBJ whole genome shotgun (WGS) entry which is preliminary data.</text>
</comment>
<dbReference type="Pfam" id="PF05936">
    <property type="entry name" value="T6SS_VasE"/>
    <property type="match status" value="1"/>
</dbReference>
<evidence type="ECO:0000313" key="2">
    <source>
        <dbReference type="Proteomes" id="UP000077521"/>
    </source>
</evidence>
<dbReference type="NCBIfam" id="TIGR03353">
    <property type="entry name" value="VI_chp_4"/>
    <property type="match status" value="1"/>
</dbReference>
<dbReference type="EMBL" id="LWDF02001753">
    <property type="protein sequence ID" value="KAE8237535.1"/>
    <property type="molecule type" value="Genomic_DNA"/>
</dbReference>
<proteinExistence type="predicted"/>
<sequence length="560" mass="61608">MRNSRIGLDSLTLDVAERANDDTPIAVDFVAVRDTELLKLLSDIPAKQWFAEREQYRRDYRESFSVWSLELVPGQFRDVPDFPFSGDQAAGLLVFAGYNTPASGVRSSHAKQRMSKGSRMKVLPDAVCWHEGMQLLPQHFQLQGIRAEVVAALYAGASNPWFWGVTELEVDPAALSTGLVRIRSLEAILPDGLPVSVQPGSGKALEFDAGPAVAASTNACVTVHLAVNPLGRSGQVLPLNGRLQSHLAEAIPDLASGEHPEPIVVWRPNLRLVADGDRADSICLPLLRISREGGGFVRQPYVPPMGLILPESDLGQMISALCARGREKCMFLAGRLRQAEQAGNRDDVQELRRQLTALWARLPEVEVALNSRVATPAHLHGLMAGLAGAWSALDPLNGVPAFAPLDFLDLKRGFDEVIEWLHRNLDSIRVGYRCLVFEQSEQGFFIDLPDTQARRQRLVVGLRMPAGTGQEAAQAWLGQVVIASRQHVSRLVQQRMSGLSHQPMSRNERAAYGVGEETHLFLIQASGDWFDPEQPFCLTVTSQRASPSPWQVLLFTTDSH</sequence>
<name>A0A8T8SD66_9BASI</name>
<organism evidence="1 2">
    <name type="scientific">Tilletia indica</name>
    <dbReference type="NCBI Taxonomy" id="43049"/>
    <lineage>
        <taxon>Eukaryota</taxon>
        <taxon>Fungi</taxon>
        <taxon>Dikarya</taxon>
        <taxon>Basidiomycota</taxon>
        <taxon>Ustilaginomycotina</taxon>
        <taxon>Exobasidiomycetes</taxon>
        <taxon>Tilletiales</taxon>
        <taxon>Tilletiaceae</taxon>
        <taxon>Tilletia</taxon>
    </lineage>
</organism>
<protein>
    <submittedName>
        <fullName evidence="1">Uncharacterized protein</fullName>
    </submittedName>
</protein>
<dbReference type="PANTHER" id="PTHR35566:SF1">
    <property type="entry name" value="TYPE VI SECRETION SYSTEM BASEPLATE COMPONENT TSSK1"/>
    <property type="match status" value="1"/>
</dbReference>
<gene>
    <name evidence="1" type="ORF">A4X13_0g8750</name>
</gene>
<dbReference type="AlphaFoldDB" id="A0A8T8SD66"/>
<evidence type="ECO:0000313" key="1">
    <source>
        <dbReference type="EMBL" id="KAE8237535.1"/>
    </source>
</evidence>
<dbReference type="PANTHER" id="PTHR35566">
    <property type="entry name" value="BLR3599 PROTEIN"/>
    <property type="match status" value="1"/>
</dbReference>
<reference evidence="1" key="1">
    <citation type="submission" date="2016-04" db="EMBL/GenBank/DDBJ databases">
        <authorList>
            <person name="Nguyen H.D."/>
            <person name="Samba Siva P."/>
            <person name="Cullis J."/>
            <person name="Levesque C.A."/>
            <person name="Hambleton S."/>
        </authorList>
    </citation>
    <scope>NUCLEOTIDE SEQUENCE</scope>
    <source>
        <strain evidence="1">DAOMC 236416</strain>
    </source>
</reference>